<keyword evidence="5" id="KW-0472">Membrane</keyword>
<organism evidence="8 9">
    <name type="scientific">Rubroshorea leprosula</name>
    <dbReference type="NCBI Taxonomy" id="152421"/>
    <lineage>
        <taxon>Eukaryota</taxon>
        <taxon>Viridiplantae</taxon>
        <taxon>Streptophyta</taxon>
        <taxon>Embryophyta</taxon>
        <taxon>Tracheophyta</taxon>
        <taxon>Spermatophyta</taxon>
        <taxon>Magnoliopsida</taxon>
        <taxon>eudicotyledons</taxon>
        <taxon>Gunneridae</taxon>
        <taxon>Pentapetalae</taxon>
        <taxon>rosids</taxon>
        <taxon>malvids</taxon>
        <taxon>Malvales</taxon>
        <taxon>Dipterocarpaceae</taxon>
        <taxon>Rubroshorea</taxon>
    </lineage>
</organism>
<keyword evidence="9" id="KW-1185">Reference proteome</keyword>
<keyword evidence="3 6" id="KW-0732">Signal</keyword>
<evidence type="ECO:0000256" key="3">
    <source>
        <dbReference type="ARBA" id="ARBA00022729"/>
    </source>
</evidence>
<dbReference type="PANTHER" id="PTHR33491">
    <property type="entry name" value="OSJNBA0016N04.9 PROTEIN"/>
    <property type="match status" value="1"/>
</dbReference>
<dbReference type="GO" id="GO:0030247">
    <property type="term" value="F:polysaccharide binding"/>
    <property type="evidence" value="ECO:0007669"/>
    <property type="project" value="InterPro"/>
</dbReference>
<evidence type="ECO:0000256" key="4">
    <source>
        <dbReference type="ARBA" id="ARBA00022989"/>
    </source>
</evidence>
<evidence type="ECO:0000259" key="7">
    <source>
        <dbReference type="Pfam" id="PF13947"/>
    </source>
</evidence>
<sequence length="229" mass="25534">MMIITRTSVFAFLQLLMIESAVGQALVKPGCKEHCGNVSIPYPFGIRADCYMHKGFEVSFSGTSNPPTNLLTSIETEMLYFSLDHSIFNVKIPIISQQCSVSLNFLDFSGSPFMSYKRRMLLLPEGCAPAVFDWVITDGDASQLPYRYDHAFNCSQFNDRVNIPPPQMRRATIRSQFGGVHDSGGARSSDHHLTQALKLGGKPLGHKAQFNNFNLLISLLSARKHYLLP</sequence>
<name>A0AAV5MHX5_9ROSI</name>
<dbReference type="EMBL" id="BPVZ01000304">
    <property type="protein sequence ID" value="GKV49553.1"/>
    <property type="molecule type" value="Genomic_DNA"/>
</dbReference>
<feature type="chain" id="PRO_5043495679" description="Wall-associated receptor kinase galacturonan-binding domain-containing protein" evidence="6">
    <location>
        <begin position="24"/>
        <end position="229"/>
    </location>
</feature>
<comment type="caution">
    <text evidence="8">The sequence shown here is derived from an EMBL/GenBank/DDBJ whole genome shotgun (WGS) entry which is preliminary data.</text>
</comment>
<evidence type="ECO:0000313" key="9">
    <source>
        <dbReference type="Proteomes" id="UP001054252"/>
    </source>
</evidence>
<dbReference type="Proteomes" id="UP001054252">
    <property type="component" value="Unassembled WGS sequence"/>
</dbReference>
<evidence type="ECO:0000256" key="6">
    <source>
        <dbReference type="SAM" id="SignalP"/>
    </source>
</evidence>
<comment type="subcellular location">
    <subcellularLocation>
        <location evidence="1">Membrane</location>
        <topology evidence="1">Single-pass membrane protein</topology>
    </subcellularLocation>
</comment>
<dbReference type="InterPro" id="IPR025287">
    <property type="entry name" value="WAK_GUB"/>
</dbReference>
<reference evidence="8 9" key="1">
    <citation type="journal article" date="2021" name="Commun. Biol.">
        <title>The genome of Shorea leprosula (Dipterocarpaceae) highlights the ecological relevance of drought in aseasonal tropical rainforests.</title>
        <authorList>
            <person name="Ng K.K.S."/>
            <person name="Kobayashi M.J."/>
            <person name="Fawcett J.A."/>
            <person name="Hatakeyama M."/>
            <person name="Paape T."/>
            <person name="Ng C.H."/>
            <person name="Ang C.C."/>
            <person name="Tnah L.H."/>
            <person name="Lee C.T."/>
            <person name="Nishiyama T."/>
            <person name="Sese J."/>
            <person name="O'Brien M.J."/>
            <person name="Copetti D."/>
            <person name="Mohd Noor M.I."/>
            <person name="Ong R.C."/>
            <person name="Putra M."/>
            <person name="Sireger I.Z."/>
            <person name="Indrioko S."/>
            <person name="Kosugi Y."/>
            <person name="Izuno A."/>
            <person name="Isagi Y."/>
            <person name="Lee S.L."/>
            <person name="Shimizu K.K."/>
        </authorList>
    </citation>
    <scope>NUCLEOTIDE SEQUENCE [LARGE SCALE GENOMIC DNA]</scope>
    <source>
        <strain evidence="8">214</strain>
    </source>
</reference>
<feature type="domain" description="Wall-associated receptor kinase galacturonan-binding" evidence="7">
    <location>
        <begin position="31"/>
        <end position="61"/>
    </location>
</feature>
<accession>A0AAV5MHX5</accession>
<keyword evidence="2" id="KW-0812">Transmembrane</keyword>
<evidence type="ECO:0000256" key="2">
    <source>
        <dbReference type="ARBA" id="ARBA00022692"/>
    </source>
</evidence>
<dbReference type="AlphaFoldDB" id="A0AAV5MHX5"/>
<feature type="signal peptide" evidence="6">
    <location>
        <begin position="1"/>
        <end position="23"/>
    </location>
</feature>
<evidence type="ECO:0000313" key="8">
    <source>
        <dbReference type="EMBL" id="GKV49553.1"/>
    </source>
</evidence>
<gene>
    <name evidence="8" type="ORF">SLEP1_g56295</name>
</gene>
<evidence type="ECO:0000256" key="1">
    <source>
        <dbReference type="ARBA" id="ARBA00004167"/>
    </source>
</evidence>
<proteinExistence type="predicted"/>
<dbReference type="Pfam" id="PF13947">
    <property type="entry name" value="GUB_WAK_bind"/>
    <property type="match status" value="1"/>
</dbReference>
<keyword evidence="4" id="KW-1133">Transmembrane helix</keyword>
<evidence type="ECO:0000256" key="5">
    <source>
        <dbReference type="ARBA" id="ARBA00023136"/>
    </source>
</evidence>
<protein>
    <recommendedName>
        <fullName evidence="7">Wall-associated receptor kinase galacturonan-binding domain-containing protein</fullName>
    </recommendedName>
</protein>
<dbReference type="GO" id="GO:0016020">
    <property type="term" value="C:membrane"/>
    <property type="evidence" value="ECO:0007669"/>
    <property type="project" value="UniProtKB-SubCell"/>
</dbReference>